<sequence length="524" mass="55558">MISALDAAAGAWRAASAFASQMLRAVMGGASAPGGQAMGPAWPGGGRAAMMPRVRRFRTTTVQGCGLYPFVVGGATPLEGVPLGPSLAGPGTVCADHLAWFEKRIISAPSAMVIGLNGLGKSTLIRRITLGLAHRGVHTMVLGDIKPDFVGVVEALGGQVVRIGHGLDGINPLDAGNVAQAARMLADHPTERAALLQAAHERKKNMIIALLHIVRRAAPTDREEVIIDAAVRALEQRGGAPVLADLLGVIRDAPPELRAAALDRGSRERYLAVTENLEASLMSLLSGRLGGIFSAATTTPMMTDRSVVFDVSALGAEADEIQAAVLLATWSYGFATVEISQVLADAGVAPRIHYNIVMDELWRILRASSGMVDRIDSLTRLNRTVGVGQMMCTHSITDLDALGSQADRIKARGFLERSKLLFIGGVPPREMAEISTVFRLSGHEQDLLRSWNAPGALDPVSGRQVPPAGMGRFLLKTSDAPGWPFRIRLGVSERGVNDTNQRWDVAPLDAKAAEHDQEARHGAA</sequence>
<dbReference type="InterPro" id="IPR051162">
    <property type="entry name" value="T4SS_component"/>
</dbReference>
<gene>
    <name evidence="1" type="ORF">SAMN05216246_11236</name>
</gene>
<evidence type="ECO:0008006" key="3">
    <source>
        <dbReference type="Google" id="ProtNLM"/>
    </source>
</evidence>
<dbReference type="RefSeq" id="WP_073453869.1">
    <property type="nucleotide sequence ID" value="NZ_FQYL01000012.1"/>
</dbReference>
<dbReference type="InterPro" id="IPR027417">
    <property type="entry name" value="P-loop_NTPase"/>
</dbReference>
<comment type="caution">
    <text evidence="1">The sequence shown here is derived from an EMBL/GenBank/DDBJ whole genome shotgun (WGS) entry which is preliminary data.</text>
</comment>
<dbReference type="EMBL" id="FQYL01000012">
    <property type="protein sequence ID" value="SHJ13713.1"/>
    <property type="molecule type" value="Genomic_DNA"/>
</dbReference>
<evidence type="ECO:0000313" key="1">
    <source>
        <dbReference type="EMBL" id="SHJ13713.1"/>
    </source>
</evidence>
<name>A0ABY1IGJ8_9ACTO</name>
<dbReference type="Gene3D" id="3.40.50.300">
    <property type="entry name" value="P-loop containing nucleotide triphosphate hydrolases"/>
    <property type="match status" value="2"/>
</dbReference>
<dbReference type="Proteomes" id="UP000184390">
    <property type="component" value="Unassembled WGS sequence"/>
</dbReference>
<accession>A0ABY1IGJ8</accession>
<evidence type="ECO:0000313" key="2">
    <source>
        <dbReference type="Proteomes" id="UP000184390"/>
    </source>
</evidence>
<proteinExistence type="predicted"/>
<dbReference type="PANTHER" id="PTHR30121:SF6">
    <property type="entry name" value="SLR6007 PROTEIN"/>
    <property type="match status" value="1"/>
</dbReference>
<protein>
    <recommendedName>
        <fullName evidence="3">AAA-like domain-containing protein</fullName>
    </recommendedName>
</protein>
<reference evidence="1 2" key="1">
    <citation type="submission" date="2016-11" db="EMBL/GenBank/DDBJ databases">
        <authorList>
            <person name="Varghese N."/>
            <person name="Submissions S."/>
        </authorList>
    </citation>
    <scope>NUCLEOTIDE SEQUENCE [LARGE SCALE GENOMIC DNA]</scope>
    <source>
        <strain evidence="1 2">PA</strain>
    </source>
</reference>
<dbReference type="PANTHER" id="PTHR30121">
    <property type="entry name" value="UNCHARACTERIZED PROTEIN YJGR-RELATED"/>
    <property type="match status" value="1"/>
</dbReference>
<dbReference type="SUPFAM" id="SSF52540">
    <property type="entry name" value="P-loop containing nucleoside triphosphate hydrolases"/>
    <property type="match status" value="1"/>
</dbReference>
<organism evidence="1 2">
    <name type="scientific">Actinomyces denticolens</name>
    <dbReference type="NCBI Taxonomy" id="52767"/>
    <lineage>
        <taxon>Bacteria</taxon>
        <taxon>Bacillati</taxon>
        <taxon>Actinomycetota</taxon>
        <taxon>Actinomycetes</taxon>
        <taxon>Actinomycetales</taxon>
        <taxon>Actinomycetaceae</taxon>
        <taxon>Actinomyces</taxon>
    </lineage>
</organism>
<keyword evidence="2" id="KW-1185">Reference proteome</keyword>